<dbReference type="InterPro" id="IPR036864">
    <property type="entry name" value="Zn2-C6_fun-type_DNA-bd_sf"/>
</dbReference>
<feature type="region of interest" description="Disordered" evidence="6">
    <location>
        <begin position="744"/>
        <end position="809"/>
    </location>
</feature>
<dbReference type="InterPro" id="IPR021858">
    <property type="entry name" value="Fun_TF"/>
</dbReference>
<dbReference type="GO" id="GO:0000981">
    <property type="term" value="F:DNA-binding transcription factor activity, RNA polymerase II-specific"/>
    <property type="evidence" value="ECO:0007669"/>
    <property type="project" value="InterPro"/>
</dbReference>
<keyword evidence="9" id="KW-1185">Reference proteome</keyword>
<dbReference type="GO" id="GO:0008270">
    <property type="term" value="F:zinc ion binding"/>
    <property type="evidence" value="ECO:0007669"/>
    <property type="project" value="InterPro"/>
</dbReference>
<feature type="compositionally biased region" description="Pro residues" evidence="6">
    <location>
        <begin position="752"/>
        <end position="790"/>
    </location>
</feature>
<evidence type="ECO:0000259" key="7">
    <source>
        <dbReference type="PROSITE" id="PS50048"/>
    </source>
</evidence>
<feature type="region of interest" description="Disordered" evidence="6">
    <location>
        <begin position="1"/>
        <end position="39"/>
    </location>
</feature>
<dbReference type="Proteomes" id="UP000008383">
    <property type="component" value="Unassembled WGS sequence"/>
</dbReference>
<feature type="region of interest" description="Disordered" evidence="6">
    <location>
        <begin position="150"/>
        <end position="174"/>
    </location>
</feature>
<protein>
    <submittedName>
        <fullName evidence="8">C6 finger domain protein, putative</fullName>
    </submittedName>
</protein>
<feature type="region of interest" description="Disordered" evidence="6">
    <location>
        <begin position="824"/>
        <end position="847"/>
    </location>
</feature>
<sequence length="1127" mass="121143">MDMDQACLKGMDSPPQSAEEKSSKDAAQKAKGPRKRTKTGCLTCRKRRIKCGEEKPRCNNCIKSKRECEGYGQRVVFRHPVGPIPHLGPIRQIQGMGGMPGMPIMAGAFGHSMQQHIEAASASRPALLPIAPRPSYHHAHPDDLSRHHQAYSSAADPYAASTQHHSAINPDQPPYTWDSVSYSDGSYIPTSSAAAAVSTAAAGSAQHYVTSTSSSSASYPPSEAPYPHQEYAYEDTTAWEDAAQLQPYEAAAVYQAQLSLQVCSPLSSPPFPLFSFSSNVRHDHVSTTTSTSTSTSITTTYTAAAACSASSATLVPKLESKEALLFPPAPDANDAPNQCRQQHSLVMHDVGEESDDYFDVESDEELEDQFSAPSAATTTAAAAAATAAGTACYAVPGKGSLYYPSSALAVSNPPFASYMNYDNLLATYRPSPLTSPLIDPEVAKLFSHFIGSIGTIISIFERKHSIAPLLSFSLLPTEQQSLFTYTLPTLALENHGLLHSILALSSVHLAYTTGQSSTAAFRHYHFALRRISKAVGLPHRRKQIPTLAATLLLGFFEVLAAEHSKWCSHVAGASQLIREIDFASMTRRIRAMRARARKQKSVAGERSWTRAGDFRLDTFFENDIYAPIEREIDVDLVSAIMGRDADYDALPAEPAVDQPLTAKDIEDHRIRTDLYWHYCKQDLFQSLISGNPLLLPYEKWAQTPPRSAVGRIQTAYGTMDHLLLLLARISAFGVRDRKRKLKAMEKNGGEWRPPPSMFPPPATAPDGPPSRPKPASAPPPAPPPAGPPGPASGARGQAANQGKSPPMYGMLPAGPVKLFSGFAAAPGAGPTQQTAASPSTASSSDETDLDIRTAQAEAEWQDILAACERFEQAMGPAFAPLPPDGAPLITSPFGPALQYRTHIIGCIWGLYYMGRIILHRFHPSMPPAATMAAVVAAPTTAQYAQNIGRVAAGIPYDHRLSSTSSASSYAHPSSSSFSSSCPPAGASSNLNVTIAGVLHELTVCLFFAAVQYVDPAQRAWTVAMLRDISIITGSKSPIAIARGCETSWIKAAEAGRGPPHQRMVFDFDPSDVCSREGVVPDHGDDRRWTAVHRGSSISWAMGLLSIDGDYAVAEDRHNRGSPSTSTT</sequence>
<organism evidence="8 9">
    <name type="scientific">Trichophyton verrucosum (strain HKI 0517)</name>
    <dbReference type="NCBI Taxonomy" id="663202"/>
    <lineage>
        <taxon>Eukaryota</taxon>
        <taxon>Fungi</taxon>
        <taxon>Dikarya</taxon>
        <taxon>Ascomycota</taxon>
        <taxon>Pezizomycotina</taxon>
        <taxon>Eurotiomycetes</taxon>
        <taxon>Eurotiomycetidae</taxon>
        <taxon>Onygenales</taxon>
        <taxon>Arthrodermataceae</taxon>
        <taxon>Trichophyton</taxon>
    </lineage>
</organism>
<comment type="subcellular location">
    <subcellularLocation>
        <location evidence="1">Nucleus</location>
    </subcellularLocation>
</comment>
<dbReference type="PROSITE" id="PS50048">
    <property type="entry name" value="ZN2_CY6_FUNGAL_2"/>
    <property type="match status" value="1"/>
</dbReference>
<evidence type="ECO:0000256" key="5">
    <source>
        <dbReference type="ARBA" id="ARBA00023242"/>
    </source>
</evidence>
<dbReference type="SMART" id="SM00066">
    <property type="entry name" value="GAL4"/>
    <property type="match status" value="1"/>
</dbReference>
<dbReference type="AlphaFoldDB" id="D4DJL5"/>
<reference evidence="9" key="1">
    <citation type="journal article" date="2011" name="Genome Biol.">
        <title>Comparative and functional genomics provide insights into the pathogenicity of dermatophytic fungi.</title>
        <authorList>
            <person name="Burmester A."/>
            <person name="Shelest E."/>
            <person name="Gloeckner G."/>
            <person name="Heddergott C."/>
            <person name="Schindler S."/>
            <person name="Staib P."/>
            <person name="Heidel A."/>
            <person name="Felder M."/>
            <person name="Petzold A."/>
            <person name="Szafranski K."/>
            <person name="Feuermann M."/>
            <person name="Pedruzzi I."/>
            <person name="Priebe S."/>
            <person name="Groth M."/>
            <person name="Winkler R."/>
            <person name="Li W."/>
            <person name="Kniemeyer O."/>
            <person name="Schroeckh V."/>
            <person name="Hertweck C."/>
            <person name="Hube B."/>
            <person name="White T.C."/>
            <person name="Platzer M."/>
            <person name="Guthke R."/>
            <person name="Heitman J."/>
            <person name="Woestemeyer J."/>
            <person name="Zipfel P.F."/>
            <person name="Monod M."/>
            <person name="Brakhage A.A."/>
        </authorList>
    </citation>
    <scope>NUCLEOTIDE SEQUENCE [LARGE SCALE GENOMIC DNA]</scope>
    <source>
        <strain evidence="9">HKI 0517</strain>
    </source>
</reference>
<keyword evidence="4" id="KW-0804">Transcription</keyword>
<evidence type="ECO:0000256" key="2">
    <source>
        <dbReference type="ARBA" id="ARBA00023015"/>
    </source>
</evidence>
<dbReference type="InterPro" id="IPR001138">
    <property type="entry name" value="Zn2Cys6_DnaBD"/>
</dbReference>
<evidence type="ECO:0000256" key="6">
    <source>
        <dbReference type="SAM" id="MobiDB-lite"/>
    </source>
</evidence>
<dbReference type="GO" id="GO:0045944">
    <property type="term" value="P:positive regulation of transcription by RNA polymerase II"/>
    <property type="evidence" value="ECO:0007669"/>
    <property type="project" value="TreeGrafter"/>
</dbReference>
<dbReference type="PROSITE" id="PS00463">
    <property type="entry name" value="ZN2_CY6_FUNGAL_1"/>
    <property type="match status" value="1"/>
</dbReference>
<evidence type="ECO:0000256" key="3">
    <source>
        <dbReference type="ARBA" id="ARBA00023125"/>
    </source>
</evidence>
<evidence type="ECO:0000256" key="1">
    <source>
        <dbReference type="ARBA" id="ARBA00004123"/>
    </source>
</evidence>
<keyword evidence="2" id="KW-0805">Transcription regulation</keyword>
<gene>
    <name evidence="8" type="ORF">TRV_07383</name>
</gene>
<feature type="compositionally biased region" description="Low complexity" evidence="6">
    <location>
        <begin position="824"/>
        <end position="844"/>
    </location>
</feature>
<name>D4DJL5_TRIVH</name>
<dbReference type="EMBL" id="ACYE01000438">
    <property type="protein sequence ID" value="EFE37978.1"/>
    <property type="molecule type" value="Genomic_DNA"/>
</dbReference>
<evidence type="ECO:0000313" key="9">
    <source>
        <dbReference type="Proteomes" id="UP000008383"/>
    </source>
</evidence>
<keyword evidence="3" id="KW-0238">DNA-binding</keyword>
<proteinExistence type="predicted"/>
<feature type="domain" description="Zn(2)-C6 fungal-type" evidence="7">
    <location>
        <begin position="40"/>
        <end position="68"/>
    </location>
</feature>
<dbReference type="PANTHER" id="PTHR37534">
    <property type="entry name" value="TRANSCRIPTIONAL ACTIVATOR PROTEIN UGA3"/>
    <property type="match status" value="1"/>
</dbReference>
<accession>D4DJL5</accession>
<dbReference type="PANTHER" id="PTHR37534:SF23">
    <property type="entry name" value="ZN(II)2CYS6 TRANSCRIPTION FACTOR (EUROFUNG)"/>
    <property type="match status" value="1"/>
</dbReference>
<dbReference type="RefSeq" id="XP_003018623.1">
    <property type="nucleotide sequence ID" value="XM_003018577.1"/>
</dbReference>
<dbReference type="GeneID" id="9580774"/>
<dbReference type="GO" id="GO:0000976">
    <property type="term" value="F:transcription cis-regulatory region binding"/>
    <property type="evidence" value="ECO:0007669"/>
    <property type="project" value="TreeGrafter"/>
</dbReference>
<dbReference type="OrthoDB" id="5391043at2759"/>
<dbReference type="Pfam" id="PF00172">
    <property type="entry name" value="Zn_clus"/>
    <property type="match status" value="1"/>
</dbReference>
<dbReference type="GO" id="GO:0005634">
    <property type="term" value="C:nucleus"/>
    <property type="evidence" value="ECO:0007669"/>
    <property type="project" value="UniProtKB-SubCell"/>
</dbReference>
<keyword evidence="5" id="KW-0539">Nucleus</keyword>
<dbReference type="HOGENOM" id="CLU_006603_0_0_1"/>
<dbReference type="KEGG" id="tve:TRV_07383"/>
<evidence type="ECO:0000313" key="8">
    <source>
        <dbReference type="EMBL" id="EFE37978.1"/>
    </source>
</evidence>
<dbReference type="Gene3D" id="4.10.240.10">
    <property type="entry name" value="Zn(2)-C6 fungal-type DNA-binding domain"/>
    <property type="match status" value="1"/>
</dbReference>
<feature type="compositionally biased region" description="Basic and acidic residues" evidence="6">
    <location>
        <begin position="18"/>
        <end position="28"/>
    </location>
</feature>
<dbReference type="SUPFAM" id="SSF57701">
    <property type="entry name" value="Zn2/Cys6 DNA-binding domain"/>
    <property type="match status" value="1"/>
</dbReference>
<evidence type="ECO:0000256" key="4">
    <source>
        <dbReference type="ARBA" id="ARBA00023163"/>
    </source>
</evidence>
<dbReference type="Pfam" id="PF11951">
    <property type="entry name" value="Fungal_trans_2"/>
    <property type="match status" value="1"/>
</dbReference>
<feature type="compositionally biased region" description="Low complexity" evidence="6">
    <location>
        <begin position="150"/>
        <end position="161"/>
    </location>
</feature>
<dbReference type="CDD" id="cd00067">
    <property type="entry name" value="GAL4"/>
    <property type="match status" value="1"/>
</dbReference>
<comment type="caution">
    <text evidence="8">The sequence shown here is derived from an EMBL/GenBank/DDBJ whole genome shotgun (WGS) entry which is preliminary data.</text>
</comment>